<name>A0A7R8W9A3_9CRUS</name>
<dbReference type="EMBL" id="OB661103">
    <property type="protein sequence ID" value="CAD7227322.1"/>
    <property type="molecule type" value="Genomic_DNA"/>
</dbReference>
<feature type="compositionally biased region" description="Basic and acidic residues" evidence="1">
    <location>
        <begin position="22"/>
        <end position="31"/>
    </location>
</feature>
<feature type="compositionally biased region" description="Polar residues" evidence="1">
    <location>
        <begin position="32"/>
        <end position="44"/>
    </location>
</feature>
<accession>A0A7R8W9A3</accession>
<evidence type="ECO:0000313" key="2">
    <source>
        <dbReference type="EMBL" id="CAD7227322.1"/>
    </source>
</evidence>
<protein>
    <submittedName>
        <fullName evidence="2">Uncharacterized protein</fullName>
    </submittedName>
</protein>
<gene>
    <name evidence="2" type="ORF">CTOB1V02_LOCUS5230</name>
</gene>
<sequence length="102" mass="11145">MDMSDPVISDTSKIPDASPVRYDLHTGHRTEPQNTGLSGANTGLNVLHPQHKPKDTRVETAFTSGRKGVAQGKGWLELNTVAWDGKRQPTFKSTPALGRSFF</sequence>
<reference evidence="2" key="1">
    <citation type="submission" date="2020-11" db="EMBL/GenBank/DDBJ databases">
        <authorList>
            <person name="Tran Van P."/>
        </authorList>
    </citation>
    <scope>NUCLEOTIDE SEQUENCE</scope>
</reference>
<dbReference type="AlphaFoldDB" id="A0A7R8W9A3"/>
<organism evidence="2">
    <name type="scientific">Cyprideis torosa</name>
    <dbReference type="NCBI Taxonomy" id="163714"/>
    <lineage>
        <taxon>Eukaryota</taxon>
        <taxon>Metazoa</taxon>
        <taxon>Ecdysozoa</taxon>
        <taxon>Arthropoda</taxon>
        <taxon>Crustacea</taxon>
        <taxon>Oligostraca</taxon>
        <taxon>Ostracoda</taxon>
        <taxon>Podocopa</taxon>
        <taxon>Podocopida</taxon>
        <taxon>Cytherocopina</taxon>
        <taxon>Cytheroidea</taxon>
        <taxon>Cytherideidae</taxon>
        <taxon>Cyprideis</taxon>
    </lineage>
</organism>
<evidence type="ECO:0000256" key="1">
    <source>
        <dbReference type="SAM" id="MobiDB-lite"/>
    </source>
</evidence>
<proteinExistence type="predicted"/>
<feature type="region of interest" description="Disordered" evidence="1">
    <location>
        <begin position="1"/>
        <end position="55"/>
    </location>
</feature>